<evidence type="ECO:0000313" key="9">
    <source>
        <dbReference type="EMBL" id="RQX03022.1"/>
    </source>
</evidence>
<keyword evidence="2" id="KW-0805">Transcription regulation</keyword>
<evidence type="ECO:0000256" key="1">
    <source>
        <dbReference type="ARBA" id="ARBA00005820"/>
    </source>
</evidence>
<dbReference type="SUPFAM" id="SSF46894">
    <property type="entry name" value="C-terminal effector domain of the bipartite response regulators"/>
    <property type="match status" value="1"/>
</dbReference>
<dbReference type="SMART" id="SM00028">
    <property type="entry name" value="TPR"/>
    <property type="match status" value="5"/>
</dbReference>
<organism evidence="9 10">
    <name type="scientific">Micromonospora inaquosa</name>
    <dbReference type="NCBI Taxonomy" id="2203716"/>
    <lineage>
        <taxon>Bacteria</taxon>
        <taxon>Bacillati</taxon>
        <taxon>Actinomycetota</taxon>
        <taxon>Actinomycetes</taxon>
        <taxon>Micromonosporales</taxon>
        <taxon>Micromonosporaceae</taxon>
        <taxon>Micromonospora</taxon>
    </lineage>
</organism>
<accession>A0A3N9WQA6</accession>
<dbReference type="PANTHER" id="PTHR35807:SF1">
    <property type="entry name" value="TRANSCRIPTIONAL REGULATOR REDD"/>
    <property type="match status" value="1"/>
</dbReference>
<feature type="region of interest" description="Disordered" evidence="7">
    <location>
        <begin position="1"/>
        <end position="22"/>
    </location>
</feature>
<dbReference type="Pfam" id="PF03704">
    <property type="entry name" value="BTAD"/>
    <property type="match status" value="1"/>
</dbReference>
<dbReference type="AlphaFoldDB" id="A0A3N9WQA6"/>
<keyword evidence="10" id="KW-1185">Reference proteome</keyword>
<dbReference type="PANTHER" id="PTHR35807">
    <property type="entry name" value="TRANSCRIPTIONAL REGULATOR REDD-RELATED"/>
    <property type="match status" value="1"/>
</dbReference>
<dbReference type="InterPro" id="IPR051677">
    <property type="entry name" value="AfsR-DnrI-RedD_regulator"/>
</dbReference>
<dbReference type="PRINTS" id="PR00364">
    <property type="entry name" value="DISEASERSIST"/>
</dbReference>
<dbReference type="EMBL" id="QGSZ01000198">
    <property type="protein sequence ID" value="RQX03022.1"/>
    <property type="molecule type" value="Genomic_DNA"/>
</dbReference>
<dbReference type="InterPro" id="IPR011990">
    <property type="entry name" value="TPR-like_helical_dom_sf"/>
</dbReference>
<evidence type="ECO:0000256" key="5">
    <source>
        <dbReference type="PROSITE-ProRule" id="PRU00339"/>
    </source>
</evidence>
<feature type="repeat" description="TPR" evidence="5">
    <location>
        <begin position="864"/>
        <end position="897"/>
    </location>
</feature>
<evidence type="ECO:0000256" key="3">
    <source>
        <dbReference type="ARBA" id="ARBA00023125"/>
    </source>
</evidence>
<evidence type="ECO:0000313" key="10">
    <source>
        <dbReference type="Proteomes" id="UP000282312"/>
    </source>
</evidence>
<dbReference type="GO" id="GO:0000160">
    <property type="term" value="P:phosphorelay signal transduction system"/>
    <property type="evidence" value="ECO:0007669"/>
    <property type="project" value="InterPro"/>
</dbReference>
<dbReference type="InterPro" id="IPR005158">
    <property type="entry name" value="BTAD"/>
</dbReference>
<evidence type="ECO:0000256" key="4">
    <source>
        <dbReference type="ARBA" id="ARBA00023163"/>
    </source>
</evidence>
<proteinExistence type="inferred from homology"/>
<dbReference type="SMART" id="SM00862">
    <property type="entry name" value="Trans_reg_C"/>
    <property type="match status" value="1"/>
</dbReference>
<sequence>MGLMILGPVEGRSQGRPSSMGRPQQCTVLAALAVEVGRTVPADVLVERVWGQEPPERARRTLHSHITRIRRLLEMIDTRSGDPARLLLGSGGYRLDMAPDDIDLHRFRGLVKRADRRLCSEAEARGLLRQAVALWRGEPLAGLTSAWAERTRDAWTLERLDAVVAWARTELAIGDPQAVIVELNVLAYDYPLVESLAATLIQAQYAAGRTSEALDRYAAVRRQMVEALGIEPGPELQRVQQAILQGDRMGPTGPAISRDAVLAPQVRIPPRRPPHAVAGPAPRRPLVVPAQLPIDVRGFAGRDSEMAQLSDILETSQAEKQPALCVLWSAAGSGKTSLAVHWAHRVAQQFPEGQLYANLRGFEPSGVVVRPEEVTRMFLDAFQVPPQSIPVSLEAQAALYRSCVAGRRMLVVLDNARDVDQVRPLLPGTPDCLVLVTSRRALPSLVATEGAYPIAVGPLPCDEARRVLSNRLGAARVTADSAAVDRLIARCAGLPLALALVAARAATHPDLDLRTLADELDAAVGSAGAPAEAEAGRDVHVVFVWTYRTLSPAAARLFRLLALSPGPDIDELAVAHLAALDLPATRTLLNELKDAQMVSEHKLTRLSLHELLRGYAMELVHAVDSAEERSAAVRRLLTHYVTLSRRAAVLLEPHLSQEAGEGPDAGFPRITTAREAVEWFTAEHAMLLDLVRRAGDEGHDASLCSLARSLMEYFNRQGHWRDQINTQRLALDAARRLGDRRAMGQAHRGTGVAHAWLGRYDDAYTHSRSALDLSCEVGSTSDQAQAHLALARVFERQGRHREALDHDQAALMLAEIANDRLAHAVSLNNVGWSLAMLEQYEAAKDHCGRALVVLREFGDLSGQAATWDSLGYINHQLRHPAEAIECYREAIRLNRDAANRYAEADSQHHLGNTLMTMGDFAGAKECWQQAVVILDELNHPDAETVRERLTGLEQAQSGIGGRH</sequence>
<dbReference type="SUPFAM" id="SSF52540">
    <property type="entry name" value="P-loop containing nucleoside triphosphate hydrolases"/>
    <property type="match status" value="1"/>
</dbReference>
<evidence type="ECO:0000259" key="8">
    <source>
        <dbReference type="PROSITE" id="PS51755"/>
    </source>
</evidence>
<dbReference type="Gene3D" id="3.40.50.300">
    <property type="entry name" value="P-loop containing nucleotide triphosphate hydrolases"/>
    <property type="match status" value="1"/>
</dbReference>
<dbReference type="Gene3D" id="1.10.10.10">
    <property type="entry name" value="Winged helix-like DNA-binding domain superfamily/Winged helix DNA-binding domain"/>
    <property type="match status" value="1"/>
</dbReference>
<evidence type="ECO:0000256" key="6">
    <source>
        <dbReference type="PROSITE-ProRule" id="PRU01091"/>
    </source>
</evidence>
<feature type="domain" description="OmpR/PhoB-type" evidence="8">
    <location>
        <begin position="1"/>
        <end position="97"/>
    </location>
</feature>
<comment type="caution">
    <text evidence="9">The sequence shown here is derived from an EMBL/GenBank/DDBJ whole genome shotgun (WGS) entry which is preliminary data.</text>
</comment>
<dbReference type="InterPro" id="IPR027417">
    <property type="entry name" value="P-loop_NTPase"/>
</dbReference>
<keyword evidence="3 6" id="KW-0238">DNA-binding</keyword>
<dbReference type="InterPro" id="IPR001867">
    <property type="entry name" value="OmpR/PhoB-type_DNA-bd"/>
</dbReference>
<dbReference type="GO" id="GO:0006355">
    <property type="term" value="P:regulation of DNA-templated transcription"/>
    <property type="evidence" value="ECO:0007669"/>
    <property type="project" value="InterPro"/>
</dbReference>
<name>A0A3N9WQA6_9ACTN</name>
<dbReference type="GO" id="GO:0043531">
    <property type="term" value="F:ADP binding"/>
    <property type="evidence" value="ECO:0007669"/>
    <property type="project" value="InterPro"/>
</dbReference>
<dbReference type="Pfam" id="PF00486">
    <property type="entry name" value="Trans_reg_C"/>
    <property type="match status" value="1"/>
</dbReference>
<gene>
    <name evidence="9" type="ORF">DLJ59_13780</name>
</gene>
<dbReference type="CDD" id="cd15831">
    <property type="entry name" value="BTAD"/>
    <property type="match status" value="1"/>
</dbReference>
<dbReference type="PROSITE" id="PS50005">
    <property type="entry name" value="TPR"/>
    <property type="match status" value="1"/>
</dbReference>
<comment type="similarity">
    <text evidence="1">Belongs to the AfsR/DnrI/RedD regulatory family.</text>
</comment>
<dbReference type="GO" id="GO:0003677">
    <property type="term" value="F:DNA binding"/>
    <property type="evidence" value="ECO:0007669"/>
    <property type="project" value="UniProtKB-UniRule"/>
</dbReference>
<dbReference type="InterPro" id="IPR016032">
    <property type="entry name" value="Sig_transdc_resp-reg_C-effctor"/>
</dbReference>
<evidence type="ECO:0000256" key="7">
    <source>
        <dbReference type="SAM" id="MobiDB-lite"/>
    </source>
</evidence>
<dbReference type="PROSITE" id="PS51755">
    <property type="entry name" value="OMPR_PHOB"/>
    <property type="match status" value="1"/>
</dbReference>
<dbReference type="InterPro" id="IPR019734">
    <property type="entry name" value="TPR_rpt"/>
</dbReference>
<dbReference type="InterPro" id="IPR036388">
    <property type="entry name" value="WH-like_DNA-bd_sf"/>
</dbReference>
<dbReference type="Pfam" id="PF13374">
    <property type="entry name" value="TPR_10"/>
    <property type="match status" value="1"/>
</dbReference>
<dbReference type="Gene3D" id="1.25.40.10">
    <property type="entry name" value="Tetratricopeptide repeat domain"/>
    <property type="match status" value="2"/>
</dbReference>
<dbReference type="SMART" id="SM01043">
    <property type="entry name" value="BTAD"/>
    <property type="match status" value="1"/>
</dbReference>
<feature type="DNA-binding region" description="OmpR/PhoB-type" evidence="6">
    <location>
        <begin position="1"/>
        <end position="97"/>
    </location>
</feature>
<reference evidence="9 10" key="1">
    <citation type="submission" date="2018-05" db="EMBL/GenBank/DDBJ databases">
        <title>Micromonospora from Atacama Desert.</title>
        <authorList>
            <person name="Carro L."/>
            <person name="Goodfellow M."/>
            <person name="Klenk H.-P."/>
        </authorList>
    </citation>
    <scope>NUCLEOTIDE SEQUENCE [LARGE SCALE GENOMIC DNA]</scope>
    <source>
        <strain evidence="9 10">LB39</strain>
    </source>
</reference>
<protein>
    <submittedName>
        <fullName evidence="9">SARP family transcriptional regulator</fullName>
    </submittedName>
</protein>
<dbReference type="Pfam" id="PF13424">
    <property type="entry name" value="TPR_12"/>
    <property type="match status" value="2"/>
</dbReference>
<keyword evidence="5" id="KW-0802">TPR repeat</keyword>
<dbReference type="Proteomes" id="UP000282312">
    <property type="component" value="Unassembled WGS sequence"/>
</dbReference>
<dbReference type="SUPFAM" id="SSF48452">
    <property type="entry name" value="TPR-like"/>
    <property type="match status" value="2"/>
</dbReference>
<evidence type="ECO:0000256" key="2">
    <source>
        <dbReference type="ARBA" id="ARBA00023015"/>
    </source>
</evidence>
<keyword evidence="4" id="KW-0804">Transcription</keyword>